<feature type="compositionally biased region" description="Basic residues" evidence="1">
    <location>
        <begin position="13"/>
        <end position="28"/>
    </location>
</feature>
<reference evidence="3" key="1">
    <citation type="submission" date="2022-12" db="EMBL/GenBank/DDBJ databases">
        <title>Chromosome-level genome assembly of the bean flower thrips Megalurothrips usitatus.</title>
        <authorList>
            <person name="Ma L."/>
            <person name="Liu Q."/>
            <person name="Li H."/>
            <person name="Cai W."/>
        </authorList>
    </citation>
    <scope>NUCLEOTIDE SEQUENCE</scope>
    <source>
        <strain evidence="3">Cailab_2022a</strain>
    </source>
</reference>
<dbReference type="AlphaFoldDB" id="A0AAV7XZ47"/>
<keyword evidence="2" id="KW-1133">Transmembrane helix</keyword>
<evidence type="ECO:0000313" key="4">
    <source>
        <dbReference type="Proteomes" id="UP001075354"/>
    </source>
</evidence>
<accession>A0AAV7XZ47</accession>
<feature type="transmembrane region" description="Helical" evidence="2">
    <location>
        <begin position="44"/>
        <end position="65"/>
    </location>
</feature>
<organism evidence="3 4">
    <name type="scientific">Megalurothrips usitatus</name>
    <name type="common">bean blossom thrips</name>
    <dbReference type="NCBI Taxonomy" id="439358"/>
    <lineage>
        <taxon>Eukaryota</taxon>
        <taxon>Metazoa</taxon>
        <taxon>Ecdysozoa</taxon>
        <taxon>Arthropoda</taxon>
        <taxon>Hexapoda</taxon>
        <taxon>Insecta</taxon>
        <taxon>Pterygota</taxon>
        <taxon>Neoptera</taxon>
        <taxon>Paraneoptera</taxon>
        <taxon>Thysanoptera</taxon>
        <taxon>Terebrantia</taxon>
        <taxon>Thripoidea</taxon>
        <taxon>Thripidae</taxon>
        <taxon>Megalurothrips</taxon>
    </lineage>
</organism>
<keyword evidence="2" id="KW-0812">Transmembrane</keyword>
<dbReference type="EMBL" id="JAPTSV010000001">
    <property type="protein sequence ID" value="KAJ1532016.1"/>
    <property type="molecule type" value="Genomic_DNA"/>
</dbReference>
<sequence length="115" mass="13876">MSSATEHTYHQIAPHHQHHKSNHYHKYHHHHGHQHHHWEDMTVFLRWLLLALSLVPVSMASRLPLVMLAHHHHNHHHHQQQHPVDIDMDMWDPLHDAQPLHDKRLRVLYQVGVSR</sequence>
<protein>
    <recommendedName>
        <fullName evidence="5">Histidine-rich glycoprotein-like</fullName>
    </recommendedName>
</protein>
<evidence type="ECO:0000256" key="1">
    <source>
        <dbReference type="SAM" id="MobiDB-lite"/>
    </source>
</evidence>
<keyword evidence="4" id="KW-1185">Reference proteome</keyword>
<name>A0AAV7XZ47_9NEOP</name>
<evidence type="ECO:0000256" key="2">
    <source>
        <dbReference type="SAM" id="Phobius"/>
    </source>
</evidence>
<proteinExistence type="predicted"/>
<evidence type="ECO:0000313" key="3">
    <source>
        <dbReference type="EMBL" id="KAJ1532016.1"/>
    </source>
</evidence>
<gene>
    <name evidence="3" type="ORF">ONE63_000650</name>
</gene>
<evidence type="ECO:0008006" key="5">
    <source>
        <dbReference type="Google" id="ProtNLM"/>
    </source>
</evidence>
<feature type="region of interest" description="Disordered" evidence="1">
    <location>
        <begin position="1"/>
        <end position="28"/>
    </location>
</feature>
<comment type="caution">
    <text evidence="3">The sequence shown here is derived from an EMBL/GenBank/DDBJ whole genome shotgun (WGS) entry which is preliminary data.</text>
</comment>
<dbReference type="Proteomes" id="UP001075354">
    <property type="component" value="Chromosome 1"/>
</dbReference>
<keyword evidence="2" id="KW-0472">Membrane</keyword>